<evidence type="ECO:0008006" key="3">
    <source>
        <dbReference type="Google" id="ProtNLM"/>
    </source>
</evidence>
<proteinExistence type="predicted"/>
<dbReference type="Proteomes" id="UP000632222">
    <property type="component" value="Unassembled WGS sequence"/>
</dbReference>
<sequence length="95" mass="10696">MNPIIEKLKSGQEVTFKPRGSSMVPLIHSGEEVTLTPLTDQHVLTERTIVYVQVKGSVCLHLITAISKDRYQISNNQGHVNGWVARNRIYGVLKR</sequence>
<name>A0ABQ2DD22_9DEIO</name>
<evidence type="ECO:0000313" key="2">
    <source>
        <dbReference type="Proteomes" id="UP000632222"/>
    </source>
</evidence>
<reference evidence="2" key="1">
    <citation type="journal article" date="2019" name="Int. J. Syst. Evol. Microbiol.">
        <title>The Global Catalogue of Microorganisms (GCM) 10K type strain sequencing project: providing services to taxonomists for standard genome sequencing and annotation.</title>
        <authorList>
            <consortium name="The Broad Institute Genomics Platform"/>
            <consortium name="The Broad Institute Genome Sequencing Center for Infectious Disease"/>
            <person name="Wu L."/>
            <person name="Ma J."/>
        </authorList>
    </citation>
    <scope>NUCLEOTIDE SEQUENCE [LARGE SCALE GENOMIC DNA]</scope>
    <source>
        <strain evidence="2">JCM 14370</strain>
    </source>
</reference>
<dbReference type="RefSeq" id="WP_194510053.1">
    <property type="nucleotide sequence ID" value="NZ_BMOD01000026.1"/>
</dbReference>
<comment type="caution">
    <text evidence="1">The sequence shown here is derived from an EMBL/GenBank/DDBJ whole genome shotgun (WGS) entry which is preliminary data.</text>
</comment>
<keyword evidence="2" id="KW-1185">Reference proteome</keyword>
<organism evidence="1 2">
    <name type="scientific">Deinococcus roseus</name>
    <dbReference type="NCBI Taxonomy" id="392414"/>
    <lineage>
        <taxon>Bacteria</taxon>
        <taxon>Thermotogati</taxon>
        <taxon>Deinococcota</taxon>
        <taxon>Deinococci</taxon>
        <taxon>Deinococcales</taxon>
        <taxon>Deinococcaceae</taxon>
        <taxon>Deinococcus</taxon>
    </lineage>
</organism>
<gene>
    <name evidence="1" type="ORF">GCM10008938_44100</name>
</gene>
<protein>
    <recommendedName>
        <fullName evidence="3">Peptidase S24/S26A/S26B/S26C domain-containing protein</fullName>
    </recommendedName>
</protein>
<evidence type="ECO:0000313" key="1">
    <source>
        <dbReference type="EMBL" id="GGJ53272.1"/>
    </source>
</evidence>
<accession>A0ABQ2DD22</accession>
<dbReference type="EMBL" id="BMOD01000026">
    <property type="protein sequence ID" value="GGJ53272.1"/>
    <property type="molecule type" value="Genomic_DNA"/>
</dbReference>